<reference evidence="1 2" key="1">
    <citation type="submission" date="2017-07" db="EMBL/GenBank/DDBJ databases">
        <title>Amycolatopsis antarcticus sp. nov., isolated from the surface of an Antarcticus brown macroalga.</title>
        <authorList>
            <person name="Wang J."/>
            <person name="Leiva S."/>
            <person name="Huang J."/>
            <person name="Huang Y."/>
        </authorList>
    </citation>
    <scope>NUCLEOTIDE SEQUENCE [LARGE SCALE GENOMIC DNA]</scope>
    <source>
        <strain evidence="1 2">AU-G6</strain>
    </source>
</reference>
<dbReference type="Proteomes" id="UP000242444">
    <property type="component" value="Unassembled WGS sequence"/>
</dbReference>
<dbReference type="InParanoid" id="A0A263CYF3"/>
<proteinExistence type="predicted"/>
<organism evidence="1 2">
    <name type="scientific">Amycolatopsis antarctica</name>
    <dbReference type="NCBI Taxonomy" id="1854586"/>
    <lineage>
        <taxon>Bacteria</taxon>
        <taxon>Bacillati</taxon>
        <taxon>Actinomycetota</taxon>
        <taxon>Actinomycetes</taxon>
        <taxon>Pseudonocardiales</taxon>
        <taxon>Pseudonocardiaceae</taxon>
        <taxon>Amycolatopsis</taxon>
    </lineage>
</organism>
<keyword evidence="2" id="KW-1185">Reference proteome</keyword>
<dbReference type="AlphaFoldDB" id="A0A263CYF3"/>
<protein>
    <recommendedName>
        <fullName evidence="3">Cobalamin-independent methionine synthase MetE C-terminal/archaeal domain-containing protein</fullName>
    </recommendedName>
</protein>
<evidence type="ECO:0000313" key="1">
    <source>
        <dbReference type="EMBL" id="OZM71131.1"/>
    </source>
</evidence>
<evidence type="ECO:0008006" key="3">
    <source>
        <dbReference type="Google" id="ProtNLM"/>
    </source>
</evidence>
<accession>A0A263CYF3</accession>
<gene>
    <name evidence="1" type="ORF">CFN78_21960</name>
</gene>
<sequence>MVGTYPAPTTREAMETMTRAAAGCGLRTLPDGEVGDRLDWVVKVINGLADHPDLEMVKEGRWADYQDDMRFRVRRGHRVDPETIDLGYAAAAERSYREFTELRQATPALEHTAFQVGLPSDLAFSFFSFGPVPAFAKRGLFRAALAREVTEIRTHTGDDAVFQIELPVETVLAGKPPGPLRGAMAGVLARGVAATVTAMPRGTRFGLHLCFGDLNRKSLVYPADAAALATLTNALGRAWPAGYPLEFVHLPLAFGDRPPVTGEAFYRPLAGLRLPEGVRLIAGLAHEDQSIGDQRAVLGMVERCTRREVAVANSCGLGRRDRELADAALARAVELAGT</sequence>
<dbReference type="Gene3D" id="3.20.20.210">
    <property type="match status" value="1"/>
</dbReference>
<dbReference type="InterPro" id="IPR038071">
    <property type="entry name" value="UROD/MetE-like_sf"/>
</dbReference>
<evidence type="ECO:0000313" key="2">
    <source>
        <dbReference type="Proteomes" id="UP000242444"/>
    </source>
</evidence>
<dbReference type="EMBL" id="NKYE01000015">
    <property type="protein sequence ID" value="OZM71131.1"/>
    <property type="molecule type" value="Genomic_DNA"/>
</dbReference>
<comment type="caution">
    <text evidence="1">The sequence shown here is derived from an EMBL/GenBank/DDBJ whole genome shotgun (WGS) entry which is preliminary data.</text>
</comment>
<dbReference type="SUPFAM" id="SSF51726">
    <property type="entry name" value="UROD/MetE-like"/>
    <property type="match status" value="1"/>
</dbReference>
<name>A0A263CYF3_9PSEU</name>